<dbReference type="Pfam" id="PF00407">
    <property type="entry name" value="Bet_v_1"/>
    <property type="match status" value="1"/>
</dbReference>
<feature type="domain" description="Bet v I/Major latex protein" evidence="4">
    <location>
        <begin position="73"/>
        <end position="161"/>
    </location>
</feature>
<dbReference type="GO" id="GO:0005634">
    <property type="term" value="C:nucleus"/>
    <property type="evidence" value="ECO:0007669"/>
    <property type="project" value="TreeGrafter"/>
</dbReference>
<dbReference type="InterPro" id="IPR050279">
    <property type="entry name" value="Plant_def-hormone_signal"/>
</dbReference>
<dbReference type="InterPro" id="IPR000916">
    <property type="entry name" value="Bet_v_I/MLP"/>
</dbReference>
<organism evidence="5 6">
    <name type="scientific">Gossypium anomalum</name>
    <dbReference type="NCBI Taxonomy" id="47600"/>
    <lineage>
        <taxon>Eukaryota</taxon>
        <taxon>Viridiplantae</taxon>
        <taxon>Streptophyta</taxon>
        <taxon>Embryophyta</taxon>
        <taxon>Tracheophyta</taxon>
        <taxon>Spermatophyta</taxon>
        <taxon>Magnoliopsida</taxon>
        <taxon>eudicotyledons</taxon>
        <taxon>Gunneridae</taxon>
        <taxon>Pentapetalae</taxon>
        <taxon>rosids</taxon>
        <taxon>malvids</taxon>
        <taxon>Malvales</taxon>
        <taxon>Malvaceae</taxon>
        <taxon>Malvoideae</taxon>
        <taxon>Gossypium</taxon>
    </lineage>
</organism>
<dbReference type="GO" id="GO:0005737">
    <property type="term" value="C:cytoplasm"/>
    <property type="evidence" value="ECO:0007669"/>
    <property type="project" value="TreeGrafter"/>
</dbReference>
<dbReference type="GO" id="GO:0010427">
    <property type="term" value="F:abscisic acid binding"/>
    <property type="evidence" value="ECO:0007669"/>
    <property type="project" value="TreeGrafter"/>
</dbReference>
<dbReference type="GO" id="GO:0038023">
    <property type="term" value="F:signaling receptor activity"/>
    <property type="evidence" value="ECO:0007669"/>
    <property type="project" value="TreeGrafter"/>
</dbReference>
<keyword evidence="6" id="KW-1185">Reference proteome</keyword>
<evidence type="ECO:0000259" key="4">
    <source>
        <dbReference type="Pfam" id="PF00407"/>
    </source>
</evidence>
<reference evidence="5 6" key="1">
    <citation type="journal article" date="2021" name="bioRxiv">
        <title>The Gossypium anomalum genome as a resource for cotton improvement and evolutionary analysis of hybrid incompatibility.</title>
        <authorList>
            <person name="Grover C.E."/>
            <person name="Yuan D."/>
            <person name="Arick M.A."/>
            <person name="Miller E.R."/>
            <person name="Hu G."/>
            <person name="Peterson D.G."/>
            <person name="Wendel J.F."/>
            <person name="Udall J.A."/>
        </authorList>
    </citation>
    <scope>NUCLEOTIDE SEQUENCE [LARGE SCALE GENOMIC DNA]</scope>
    <source>
        <strain evidence="5">JFW-Udall</strain>
        <tissue evidence="5">Leaf</tissue>
    </source>
</reference>
<dbReference type="PANTHER" id="PTHR31213">
    <property type="entry name" value="OS08G0374000 PROTEIN-RELATED"/>
    <property type="match status" value="1"/>
</dbReference>
<dbReference type="OrthoDB" id="944284at2759"/>
<dbReference type="AlphaFoldDB" id="A0A8J5YZE5"/>
<comment type="similarity">
    <text evidence="1">Belongs to the BetVI family.</text>
</comment>
<proteinExistence type="inferred from homology"/>
<name>A0A8J5YZE5_9ROSI</name>
<keyword evidence="3" id="KW-0568">Pathogenesis-related protein</keyword>
<accession>A0A8J5YZE5</accession>
<dbReference type="SUPFAM" id="SSF55961">
    <property type="entry name" value="Bet v1-like"/>
    <property type="match status" value="1"/>
</dbReference>
<keyword evidence="2" id="KW-0611">Plant defense</keyword>
<dbReference type="GO" id="GO:0009738">
    <property type="term" value="P:abscisic acid-activated signaling pathway"/>
    <property type="evidence" value="ECO:0007669"/>
    <property type="project" value="TreeGrafter"/>
</dbReference>
<dbReference type="EMBL" id="JAHUZN010000003">
    <property type="protein sequence ID" value="KAG8499578.1"/>
    <property type="molecule type" value="Genomic_DNA"/>
</dbReference>
<dbReference type="Gene3D" id="3.30.530.20">
    <property type="match status" value="1"/>
</dbReference>
<dbReference type="PANTHER" id="PTHR31213:SF55">
    <property type="entry name" value="STRESS-INDUCED PROTEIN SAM22"/>
    <property type="match status" value="1"/>
</dbReference>
<gene>
    <name evidence="5" type="ORF">CXB51_006223</name>
</gene>
<dbReference type="GO" id="GO:0006952">
    <property type="term" value="P:defense response"/>
    <property type="evidence" value="ECO:0007669"/>
    <property type="project" value="UniProtKB-KW"/>
</dbReference>
<dbReference type="InterPro" id="IPR023393">
    <property type="entry name" value="START-like_dom_sf"/>
</dbReference>
<dbReference type="GO" id="GO:0004864">
    <property type="term" value="F:protein phosphatase inhibitor activity"/>
    <property type="evidence" value="ECO:0007669"/>
    <property type="project" value="TreeGrafter"/>
</dbReference>
<sequence>MGGFAKEVKVSTSLPPTKAFKAFAEDLDTLFVVACISSGNAAAATSSYFIRKTYVHEFLLGCMSCMEGHSLTLFPTVAPQAIKSVERLEGDGGPGTIKKITFTEGYGFSYAKHRVDVLDKDNLLYTYVVIESDFFNNMVEKISYETKFVAAADGGTSIKVTTTQGFKLRSRPRFRLRCVCRGCGHNECYCGHCGGFGGSGFGRCRYRYITAAIADPKLYNNSGRNLWRNTHNGVFMWKFKEELDQLRRTVPSVLRTMKVNIMYAIGHFSLLVFSFEFGDSYELQIANKESVVYSDYREA</sequence>
<dbReference type="CDD" id="cd07816">
    <property type="entry name" value="Bet_v1-like"/>
    <property type="match status" value="1"/>
</dbReference>
<protein>
    <recommendedName>
        <fullName evidence="4">Bet v I/Major latex protein domain-containing protein</fullName>
    </recommendedName>
</protein>
<dbReference type="Proteomes" id="UP000701853">
    <property type="component" value="Chromosome 3"/>
</dbReference>
<evidence type="ECO:0000256" key="2">
    <source>
        <dbReference type="ARBA" id="ARBA00022821"/>
    </source>
</evidence>
<evidence type="ECO:0000313" key="5">
    <source>
        <dbReference type="EMBL" id="KAG8499578.1"/>
    </source>
</evidence>
<evidence type="ECO:0000256" key="3">
    <source>
        <dbReference type="ARBA" id="ARBA00023265"/>
    </source>
</evidence>
<comment type="caution">
    <text evidence="5">The sequence shown here is derived from an EMBL/GenBank/DDBJ whole genome shotgun (WGS) entry which is preliminary data.</text>
</comment>
<evidence type="ECO:0000313" key="6">
    <source>
        <dbReference type="Proteomes" id="UP000701853"/>
    </source>
</evidence>
<dbReference type="FunFam" id="3.30.530.20:FF:000007">
    <property type="entry name" value="Major pollen allergen Bet v 1-A"/>
    <property type="match status" value="1"/>
</dbReference>
<evidence type="ECO:0000256" key="1">
    <source>
        <dbReference type="ARBA" id="ARBA00009744"/>
    </source>
</evidence>